<evidence type="ECO:0000313" key="7">
    <source>
        <dbReference type="EMBL" id="MBB5790768.1"/>
    </source>
</evidence>
<dbReference type="GO" id="GO:0006355">
    <property type="term" value="P:regulation of DNA-templated transcription"/>
    <property type="evidence" value="ECO:0007669"/>
    <property type="project" value="InterPro"/>
</dbReference>
<dbReference type="RefSeq" id="WP_184827069.1">
    <property type="nucleotide sequence ID" value="NZ_JACHMM010000001.1"/>
</dbReference>
<dbReference type="PANTHER" id="PTHR35807:SF1">
    <property type="entry name" value="TRANSCRIPTIONAL REGULATOR REDD"/>
    <property type="match status" value="1"/>
</dbReference>
<dbReference type="InterPro" id="IPR016032">
    <property type="entry name" value="Sig_transdc_resp-reg_C-effctor"/>
</dbReference>
<protein>
    <submittedName>
        <fullName evidence="7">DNA-binding SARP family transcriptional activator</fullName>
    </submittedName>
</protein>
<gene>
    <name evidence="7" type="ORF">HD601_005343</name>
</gene>
<dbReference type="GO" id="GO:0003677">
    <property type="term" value="F:DNA binding"/>
    <property type="evidence" value="ECO:0007669"/>
    <property type="project" value="UniProtKB-UniRule"/>
</dbReference>
<evidence type="ECO:0000259" key="6">
    <source>
        <dbReference type="PROSITE" id="PS51755"/>
    </source>
</evidence>
<dbReference type="PROSITE" id="PS51755">
    <property type="entry name" value="OMPR_PHOB"/>
    <property type="match status" value="1"/>
</dbReference>
<dbReference type="SUPFAM" id="SSF46894">
    <property type="entry name" value="C-terminal effector domain of the bipartite response regulators"/>
    <property type="match status" value="1"/>
</dbReference>
<dbReference type="SMART" id="SM00862">
    <property type="entry name" value="Trans_reg_C"/>
    <property type="match status" value="1"/>
</dbReference>
<keyword evidence="3 5" id="KW-0238">DNA-binding</keyword>
<keyword evidence="4" id="KW-0804">Transcription</keyword>
<dbReference type="Proteomes" id="UP000542813">
    <property type="component" value="Unassembled WGS sequence"/>
</dbReference>
<dbReference type="PANTHER" id="PTHR35807">
    <property type="entry name" value="TRANSCRIPTIONAL REGULATOR REDD-RELATED"/>
    <property type="match status" value="1"/>
</dbReference>
<dbReference type="InterPro" id="IPR051677">
    <property type="entry name" value="AfsR-DnrI-RedD_regulator"/>
</dbReference>
<dbReference type="InterPro" id="IPR005158">
    <property type="entry name" value="BTAD"/>
</dbReference>
<dbReference type="SMART" id="SM01043">
    <property type="entry name" value="BTAD"/>
    <property type="match status" value="1"/>
</dbReference>
<comment type="caution">
    <text evidence="7">The sequence shown here is derived from an EMBL/GenBank/DDBJ whole genome shotgun (WGS) entry which is preliminary data.</text>
</comment>
<feature type="DNA-binding region" description="OmpR/PhoB-type" evidence="5">
    <location>
        <begin position="1"/>
        <end position="100"/>
    </location>
</feature>
<accession>A0A7W9LNW4</accession>
<dbReference type="Gene3D" id="1.10.10.10">
    <property type="entry name" value="Winged helix-like DNA-binding domain superfamily/Winged helix DNA-binding domain"/>
    <property type="match status" value="1"/>
</dbReference>
<evidence type="ECO:0000256" key="4">
    <source>
        <dbReference type="ARBA" id="ARBA00023163"/>
    </source>
</evidence>
<reference evidence="7 8" key="1">
    <citation type="submission" date="2020-08" db="EMBL/GenBank/DDBJ databases">
        <title>Sequencing the genomes of 1000 actinobacteria strains.</title>
        <authorList>
            <person name="Klenk H.-P."/>
        </authorList>
    </citation>
    <scope>NUCLEOTIDE SEQUENCE [LARGE SCALE GENOMIC DNA]</scope>
    <source>
        <strain evidence="7 8">DSM 102122</strain>
    </source>
</reference>
<comment type="similarity">
    <text evidence="1">Belongs to the AfsR/DnrI/RedD regulatory family.</text>
</comment>
<dbReference type="InterPro" id="IPR027417">
    <property type="entry name" value="P-loop_NTPase"/>
</dbReference>
<sequence>MTLTFQLFGRFEVQDASGRLLDVGALKQRAVLALLAVEPGQVVSLDRLIDDLWPGETPASATGSLQAYVSHLRRVIEPDRRPRTPPRVILTRPPGYLLDVPAERVDLSRFTVHADQGRQALRRGDHEQAVTVLDAALALWRGEPLAEFSSLRSLAPTITRLSELRIAAMEDRFDARLSLGDARGCVAELETLVEQHRYRERLWALLVLALYRSGRQADALAALRRIRAYLADDLGIEPGTELRRLEQAVFDQASELDLPTAPPPARVVTAQGADGELIGRDDDLDRLRRRLDRARDGHGGVMLISGEAGVGKTSLARAAVTAGAAHGMTTAWGRCAEEAAPTYWPWRQALSAAGIDTGVLTVREQQRIPDPDAALFELHERVITALGSVGRPVLLVLDDLHWADISSLRLLAFVAGDLGDRPVLIVATFRPEPGSHPELFRDILGAISGEPSTDRIDLSAFGADEVAAYLRLRHAPDDRDLVRTLLERSGGNPFYLGELLRLRDSEQQEGVPAGARDVIDRRISRLPRQTRELMRTGSVIGRDLDVELLAAVADRPTPEVMAALEPAVATGMLHEPPHGHDYRFAHTLVRDTLYWGMSRLERARTHLAVGTCLEWRPGVDPVELAHHFAAAAKVGAAAKAVHYASRAAREATTQLAFTEAVQHWETALGALGPDDDADRCTLLTELGQARRDLGDAAGAVRDLDSAITLAQRTGNRAALVPAISVFGGPAVWNWRPYGTVDDDIVELLEELLAGHLDDTDRAALQGTLGVELHYSDRRAEGERHAADAVDLARRLGDPELRARTLNNYLLASWVPGRNTERLRAADEMLSIPGLPRATRLVARVLRMACLLRAGDLAEWDRDLERCERLLQRGSRPELEAMVRIAETARRTLDGHWAEAEDLLARYGRVRYGSTPWGLDFHRLVTLYTCRRGQGRVADIAEELTTAAARPDLTSLRPLAILAAVDLGDDNQARRLVRRWGSRIAKDWTADFLIPVWGLVAARLGEPDPKHLYLTLLGTPDLLVIGGMGSSGLGSTRHVLADLAQRLGRPDDARRHARAGLETHHRLGLAHWEEHSRRQLAQLGAPRPGG</sequence>
<dbReference type="EMBL" id="JACHMM010000001">
    <property type="protein sequence ID" value="MBB5790768.1"/>
    <property type="molecule type" value="Genomic_DNA"/>
</dbReference>
<proteinExistence type="inferred from homology"/>
<dbReference type="Pfam" id="PF13191">
    <property type="entry name" value="AAA_16"/>
    <property type="match status" value="1"/>
</dbReference>
<dbReference type="Pfam" id="PF00486">
    <property type="entry name" value="Trans_reg_C"/>
    <property type="match status" value="1"/>
</dbReference>
<dbReference type="SUPFAM" id="SSF48452">
    <property type="entry name" value="TPR-like"/>
    <property type="match status" value="1"/>
</dbReference>
<evidence type="ECO:0000256" key="3">
    <source>
        <dbReference type="ARBA" id="ARBA00023125"/>
    </source>
</evidence>
<dbReference type="FunFam" id="1.25.40.10:FF:000222">
    <property type="entry name" value="SARP family transcriptional regulator"/>
    <property type="match status" value="1"/>
</dbReference>
<keyword evidence="2" id="KW-0805">Transcription regulation</keyword>
<feature type="domain" description="OmpR/PhoB-type" evidence="6">
    <location>
        <begin position="1"/>
        <end position="100"/>
    </location>
</feature>
<keyword evidence="8" id="KW-1185">Reference proteome</keyword>
<evidence type="ECO:0000256" key="2">
    <source>
        <dbReference type="ARBA" id="ARBA00023015"/>
    </source>
</evidence>
<evidence type="ECO:0000256" key="5">
    <source>
        <dbReference type="PROSITE-ProRule" id="PRU01091"/>
    </source>
</evidence>
<evidence type="ECO:0000256" key="1">
    <source>
        <dbReference type="ARBA" id="ARBA00005820"/>
    </source>
</evidence>
<dbReference type="InterPro" id="IPR036388">
    <property type="entry name" value="WH-like_DNA-bd_sf"/>
</dbReference>
<dbReference type="InterPro" id="IPR041664">
    <property type="entry name" value="AAA_16"/>
</dbReference>
<dbReference type="SUPFAM" id="SSF52540">
    <property type="entry name" value="P-loop containing nucleoside triphosphate hydrolases"/>
    <property type="match status" value="1"/>
</dbReference>
<dbReference type="Gene3D" id="1.25.40.10">
    <property type="entry name" value="Tetratricopeptide repeat domain"/>
    <property type="match status" value="2"/>
</dbReference>
<dbReference type="InterPro" id="IPR001867">
    <property type="entry name" value="OmpR/PhoB-type_DNA-bd"/>
</dbReference>
<dbReference type="Gene3D" id="3.40.50.300">
    <property type="entry name" value="P-loop containing nucleotide triphosphate hydrolases"/>
    <property type="match status" value="1"/>
</dbReference>
<organism evidence="7 8">
    <name type="scientific">Jiangella mangrovi</name>
    <dbReference type="NCBI Taxonomy" id="1524084"/>
    <lineage>
        <taxon>Bacteria</taxon>
        <taxon>Bacillati</taxon>
        <taxon>Actinomycetota</taxon>
        <taxon>Actinomycetes</taxon>
        <taxon>Jiangellales</taxon>
        <taxon>Jiangellaceae</taxon>
        <taxon>Jiangella</taxon>
    </lineage>
</organism>
<dbReference type="AlphaFoldDB" id="A0A7W9LNW4"/>
<name>A0A7W9LNW4_9ACTN</name>
<dbReference type="CDD" id="cd15831">
    <property type="entry name" value="BTAD"/>
    <property type="match status" value="1"/>
</dbReference>
<dbReference type="GO" id="GO:0000160">
    <property type="term" value="P:phosphorelay signal transduction system"/>
    <property type="evidence" value="ECO:0007669"/>
    <property type="project" value="InterPro"/>
</dbReference>
<dbReference type="InterPro" id="IPR011990">
    <property type="entry name" value="TPR-like_helical_dom_sf"/>
</dbReference>
<evidence type="ECO:0000313" key="8">
    <source>
        <dbReference type="Proteomes" id="UP000542813"/>
    </source>
</evidence>
<dbReference type="Pfam" id="PF03704">
    <property type="entry name" value="BTAD"/>
    <property type="match status" value="1"/>
</dbReference>